<dbReference type="Pfam" id="PF07282">
    <property type="entry name" value="Cas12f1-like_TNB"/>
    <property type="match status" value="1"/>
</dbReference>
<gene>
    <name evidence="7" type="ORF">B9Q06_06230</name>
</gene>
<dbReference type="GO" id="GO:0032196">
    <property type="term" value="P:transposition"/>
    <property type="evidence" value="ECO:0007669"/>
    <property type="project" value="UniProtKB-KW"/>
</dbReference>
<evidence type="ECO:0008006" key="9">
    <source>
        <dbReference type="Google" id="ProtNLM"/>
    </source>
</evidence>
<feature type="domain" description="Cas12f1-like TNB" evidence="6">
    <location>
        <begin position="118"/>
        <end position="184"/>
    </location>
</feature>
<organism evidence="7 8">
    <name type="scientific">Candidatus Marsarchaeota G2 archaeon ECH_B_2</name>
    <dbReference type="NCBI Taxonomy" id="1978160"/>
    <lineage>
        <taxon>Archaea</taxon>
        <taxon>Candidatus Marsarchaeota</taxon>
        <taxon>Candidatus Marsarchaeota group 2</taxon>
    </lineage>
</organism>
<evidence type="ECO:0000256" key="2">
    <source>
        <dbReference type="ARBA" id="ARBA00022578"/>
    </source>
</evidence>
<reference evidence="7 8" key="1">
    <citation type="submission" date="2017-04" db="EMBL/GenBank/DDBJ databases">
        <title>Novel microbial lineages endemic to geothermal iron-oxide mats fill important gaps in the evolutionary history of Archaea.</title>
        <authorList>
            <person name="Jay Z.J."/>
            <person name="Beam J.P."/>
            <person name="Dlakic M."/>
            <person name="Rusch D.B."/>
            <person name="Kozubal M.A."/>
            <person name="Inskeep W.P."/>
        </authorList>
    </citation>
    <scope>NUCLEOTIDE SEQUENCE [LARGE SCALE GENOMIC DNA]</scope>
    <source>
        <strain evidence="7">ECH_B_2</strain>
    </source>
</reference>
<evidence type="ECO:0000313" key="7">
    <source>
        <dbReference type="EMBL" id="PSN95331.1"/>
    </source>
</evidence>
<sequence>MRPSASNPVGIDLELEKLATLSTGEYVEPPKFFSKTGKRLVTAQRVLSRKKKGSRNRAKARVRVAKLYRKVERQRDDFLHGVSHTLARRFDLVAFDDLNVKGMVQNGRLSKSVTDASWGKLVEYTSYYKASSAGGRVVLVDPGGTTQECANCGLEVGKPLSVRVHRCSNCGFTADRDLNSSLVIKKRAVPAGSGEVTPVEMRPQPLLDGQALSLKQEAHVLQPWKDVTTTRRSSVVDKVSLFCPRILLRNPLQ</sequence>
<feature type="domain" description="Probable transposase IS891/IS1136/IS1341" evidence="5">
    <location>
        <begin position="6"/>
        <end position="106"/>
    </location>
</feature>
<dbReference type="Pfam" id="PF01385">
    <property type="entry name" value="OrfB_IS605"/>
    <property type="match status" value="1"/>
</dbReference>
<dbReference type="InterPro" id="IPR001959">
    <property type="entry name" value="Transposase"/>
</dbReference>
<dbReference type="Proteomes" id="UP000241284">
    <property type="component" value="Unassembled WGS sequence"/>
</dbReference>
<keyword evidence="4" id="KW-0233">DNA recombination</keyword>
<dbReference type="EMBL" id="NEXH01000011">
    <property type="protein sequence ID" value="PSN95331.1"/>
    <property type="molecule type" value="Genomic_DNA"/>
</dbReference>
<dbReference type="GO" id="GO:0003677">
    <property type="term" value="F:DNA binding"/>
    <property type="evidence" value="ECO:0007669"/>
    <property type="project" value="UniProtKB-KW"/>
</dbReference>
<comment type="caution">
    <text evidence="7">The sequence shown here is derived from an EMBL/GenBank/DDBJ whole genome shotgun (WGS) entry which is preliminary data.</text>
</comment>
<evidence type="ECO:0000256" key="4">
    <source>
        <dbReference type="ARBA" id="ARBA00023172"/>
    </source>
</evidence>
<dbReference type="AlphaFoldDB" id="A0A2R6B9N8"/>
<evidence type="ECO:0000256" key="3">
    <source>
        <dbReference type="ARBA" id="ARBA00023125"/>
    </source>
</evidence>
<comment type="similarity">
    <text evidence="1">In the C-terminal section; belongs to the transposase 35 family.</text>
</comment>
<name>A0A2R6B9N8_9ARCH</name>
<evidence type="ECO:0000259" key="6">
    <source>
        <dbReference type="Pfam" id="PF07282"/>
    </source>
</evidence>
<proteinExistence type="inferred from homology"/>
<accession>A0A2R6B9N8</accession>
<evidence type="ECO:0000256" key="1">
    <source>
        <dbReference type="ARBA" id="ARBA00008761"/>
    </source>
</evidence>
<dbReference type="GO" id="GO:0006310">
    <property type="term" value="P:DNA recombination"/>
    <property type="evidence" value="ECO:0007669"/>
    <property type="project" value="UniProtKB-KW"/>
</dbReference>
<evidence type="ECO:0000259" key="5">
    <source>
        <dbReference type="Pfam" id="PF01385"/>
    </source>
</evidence>
<dbReference type="InterPro" id="IPR010095">
    <property type="entry name" value="Cas12f1-like_TNB"/>
</dbReference>
<keyword evidence="3" id="KW-0238">DNA-binding</keyword>
<evidence type="ECO:0000313" key="8">
    <source>
        <dbReference type="Proteomes" id="UP000241284"/>
    </source>
</evidence>
<dbReference type="NCBIfam" id="NF040570">
    <property type="entry name" value="guided_TnpB"/>
    <property type="match status" value="1"/>
</dbReference>
<protein>
    <recommendedName>
        <fullName evidence="9">Transposase</fullName>
    </recommendedName>
</protein>
<keyword evidence="2" id="KW-0815">Transposition</keyword>